<keyword evidence="1" id="KW-0472">Membrane</keyword>
<protein>
    <submittedName>
        <fullName evidence="2">Uncharacterized protein</fullName>
    </submittedName>
</protein>
<name>A0A8S5MUR9_9VIRU</name>
<keyword evidence="1" id="KW-0812">Transmembrane</keyword>
<organism evidence="2">
    <name type="scientific">Inoviridae sp. ctDEu7</name>
    <dbReference type="NCBI Taxonomy" id="2826759"/>
    <lineage>
        <taxon>Viruses</taxon>
        <taxon>Monodnaviria</taxon>
        <taxon>Loebvirae</taxon>
        <taxon>Hofneiviricota</taxon>
        <taxon>Faserviricetes</taxon>
        <taxon>Tubulavirales</taxon>
        <taxon>Inoviridae</taxon>
    </lineage>
</organism>
<dbReference type="EMBL" id="BK014988">
    <property type="protein sequence ID" value="DAD85834.1"/>
    <property type="molecule type" value="Genomic_DNA"/>
</dbReference>
<accession>A0A8S5MUR9</accession>
<evidence type="ECO:0000313" key="2">
    <source>
        <dbReference type="EMBL" id="DAD85834.1"/>
    </source>
</evidence>
<reference evidence="2" key="1">
    <citation type="journal article" date="2021" name="Proc. Natl. Acad. Sci. U.S.A.">
        <title>A Catalog of Tens of Thousands of Viruses from Human Metagenomes Reveals Hidden Associations with Chronic Diseases.</title>
        <authorList>
            <person name="Tisza M.J."/>
            <person name="Buck C.B."/>
        </authorList>
    </citation>
    <scope>NUCLEOTIDE SEQUENCE</scope>
    <source>
        <strain evidence="2">CtDEu7</strain>
    </source>
</reference>
<keyword evidence="1" id="KW-1133">Transmembrane helix</keyword>
<feature type="transmembrane region" description="Helical" evidence="1">
    <location>
        <begin position="7"/>
        <end position="24"/>
    </location>
</feature>
<proteinExistence type="predicted"/>
<sequence>MINMIDLSVYLFLCFIIMLILWHYNKKGY</sequence>
<evidence type="ECO:0000256" key="1">
    <source>
        <dbReference type="SAM" id="Phobius"/>
    </source>
</evidence>